<organism evidence="4 5">
    <name type="scientific">Aspergillus keveii</name>
    <dbReference type="NCBI Taxonomy" id="714993"/>
    <lineage>
        <taxon>Eukaryota</taxon>
        <taxon>Fungi</taxon>
        <taxon>Dikarya</taxon>
        <taxon>Ascomycota</taxon>
        <taxon>Pezizomycotina</taxon>
        <taxon>Eurotiomycetes</taxon>
        <taxon>Eurotiomycetidae</taxon>
        <taxon>Eurotiales</taxon>
        <taxon>Aspergillaceae</taxon>
        <taxon>Aspergillus</taxon>
        <taxon>Aspergillus subgen. Nidulantes</taxon>
    </lineage>
</organism>
<dbReference type="InterPro" id="IPR013087">
    <property type="entry name" value="Znf_C2H2_type"/>
</dbReference>
<comment type="caution">
    <text evidence="4">The sequence shown here is derived from an EMBL/GenBank/DDBJ whole genome shotgun (WGS) entry which is preliminary data.</text>
</comment>
<dbReference type="PROSITE" id="PS50157">
    <property type="entry name" value="ZINC_FINGER_C2H2_2"/>
    <property type="match status" value="1"/>
</dbReference>
<dbReference type="PROSITE" id="PS00028">
    <property type="entry name" value="ZINC_FINGER_C2H2_1"/>
    <property type="match status" value="1"/>
</dbReference>
<evidence type="ECO:0000256" key="1">
    <source>
        <dbReference type="PROSITE-ProRule" id="PRU00042"/>
    </source>
</evidence>
<dbReference type="EMBL" id="JBFTWV010000239">
    <property type="protein sequence ID" value="KAL2783402.1"/>
    <property type="molecule type" value="Genomic_DNA"/>
</dbReference>
<gene>
    <name evidence="4" type="ORF">BJX66DRAFT_318566</name>
</gene>
<evidence type="ECO:0000313" key="5">
    <source>
        <dbReference type="Proteomes" id="UP001610563"/>
    </source>
</evidence>
<dbReference type="Pfam" id="PF00096">
    <property type="entry name" value="zf-C2H2"/>
    <property type="match status" value="1"/>
</dbReference>
<proteinExistence type="predicted"/>
<keyword evidence="1" id="KW-0862">Zinc</keyword>
<reference evidence="4 5" key="1">
    <citation type="submission" date="2024-07" db="EMBL/GenBank/DDBJ databases">
        <title>Section-level genome sequencing and comparative genomics of Aspergillus sections Usti and Cavernicolus.</title>
        <authorList>
            <consortium name="Lawrence Berkeley National Laboratory"/>
            <person name="Nybo J.L."/>
            <person name="Vesth T.C."/>
            <person name="Theobald S."/>
            <person name="Frisvad J.C."/>
            <person name="Larsen T.O."/>
            <person name="Kjaerboelling I."/>
            <person name="Rothschild-Mancinelli K."/>
            <person name="Lyhne E.K."/>
            <person name="Kogle M.E."/>
            <person name="Barry K."/>
            <person name="Clum A."/>
            <person name="Na H."/>
            <person name="Ledsgaard L."/>
            <person name="Lin J."/>
            <person name="Lipzen A."/>
            <person name="Kuo A."/>
            <person name="Riley R."/>
            <person name="Mondo S."/>
            <person name="Labutti K."/>
            <person name="Haridas S."/>
            <person name="Pangalinan J."/>
            <person name="Salamov A.A."/>
            <person name="Simmons B.A."/>
            <person name="Magnuson J.K."/>
            <person name="Chen J."/>
            <person name="Drula E."/>
            <person name="Henrissat B."/>
            <person name="Wiebenga A."/>
            <person name="Lubbers R.J."/>
            <person name="Gomes A.C."/>
            <person name="Makela M.R."/>
            <person name="Stajich J."/>
            <person name="Grigoriev I.V."/>
            <person name="Mortensen U.H."/>
            <person name="De Vries R.P."/>
            <person name="Baker S.E."/>
            <person name="Andersen M.R."/>
        </authorList>
    </citation>
    <scope>NUCLEOTIDE SEQUENCE [LARGE SCALE GENOMIC DNA]</scope>
    <source>
        <strain evidence="4 5">CBS 209.92</strain>
    </source>
</reference>
<evidence type="ECO:0000256" key="2">
    <source>
        <dbReference type="SAM" id="MobiDB-lite"/>
    </source>
</evidence>
<sequence length="227" mass="25163">MQHPIRPSQWLPAHVESQDLTHTYGAGHSLRPSAGQQLPPAPVSQHVPIFPNQDTELHSGYTLDTDDVNGAAVWINVIATEPNASETVLAQPSTCADSISDRSPGSSTDQRDPFPTEVLSSYHLGDPLELPLQELEGLRQAWVSYLPPDGQSLIHPSIEESPHTERTLRCGWRGCRSPTVFRRESDLIRHLKTVHISPKAYPCTKPGCDMAFGRRDHLKSHQITRHG</sequence>
<name>A0ABR4FK11_9EURO</name>
<dbReference type="SUPFAM" id="SSF57667">
    <property type="entry name" value="beta-beta-alpha zinc fingers"/>
    <property type="match status" value="1"/>
</dbReference>
<feature type="compositionally biased region" description="Polar residues" evidence="2">
    <location>
        <begin position="88"/>
        <end position="108"/>
    </location>
</feature>
<feature type="domain" description="C2H2-type" evidence="3">
    <location>
        <begin position="201"/>
        <end position="227"/>
    </location>
</feature>
<dbReference type="Proteomes" id="UP001610563">
    <property type="component" value="Unassembled WGS sequence"/>
</dbReference>
<evidence type="ECO:0000313" key="4">
    <source>
        <dbReference type="EMBL" id="KAL2783402.1"/>
    </source>
</evidence>
<dbReference type="InterPro" id="IPR036236">
    <property type="entry name" value="Znf_C2H2_sf"/>
</dbReference>
<keyword evidence="1" id="KW-0479">Metal-binding</keyword>
<dbReference type="SMART" id="SM00355">
    <property type="entry name" value="ZnF_C2H2"/>
    <property type="match status" value="2"/>
</dbReference>
<protein>
    <recommendedName>
        <fullName evidence="3">C2H2-type domain-containing protein</fullName>
    </recommendedName>
</protein>
<evidence type="ECO:0000259" key="3">
    <source>
        <dbReference type="PROSITE" id="PS50157"/>
    </source>
</evidence>
<keyword evidence="5" id="KW-1185">Reference proteome</keyword>
<keyword evidence="1" id="KW-0863">Zinc-finger</keyword>
<accession>A0ABR4FK11</accession>
<dbReference type="Gene3D" id="3.30.160.60">
    <property type="entry name" value="Classic Zinc Finger"/>
    <property type="match status" value="1"/>
</dbReference>
<feature type="region of interest" description="Disordered" evidence="2">
    <location>
        <begin position="24"/>
        <end position="46"/>
    </location>
</feature>
<feature type="region of interest" description="Disordered" evidence="2">
    <location>
        <begin position="88"/>
        <end position="113"/>
    </location>
</feature>